<protein>
    <submittedName>
        <fullName evidence="1">CPBP family intramembrane glutamic endopeptidase</fullName>
        <ecNumber evidence="1">3.4.-.-</ecNumber>
    </submittedName>
</protein>
<proteinExistence type="predicted"/>
<dbReference type="EMBL" id="JBJURJ010000001">
    <property type="protein sequence ID" value="MFM9326695.1"/>
    <property type="molecule type" value="Genomic_DNA"/>
</dbReference>
<name>A0ACC7NRT1_9BACL</name>
<reference evidence="1" key="1">
    <citation type="submission" date="2024-12" db="EMBL/GenBank/DDBJ databases">
        <authorList>
            <person name="Wu N."/>
        </authorList>
    </citation>
    <scope>NUCLEOTIDE SEQUENCE</scope>
    <source>
        <strain evidence="1">P15</strain>
    </source>
</reference>
<sequence>MRWRIVIDRKTMVQFTALTFAIAILVSGALIVLGPFGYKVHNWVYSIQDFAMNIPFAIYILSPAIASFIILKRNHKVTNLMDWLKTVFYVKNKIFPYLFVIAGLALYFGIHLAVSGRIELALPFYAFFLSLPGNLIIGGLEETGWSYILLPGLNKKYGFVVSCLIAGVIWSFWHIPLFFIPGTNHGEGLINFWMFVVQLMAFRFFYGAIYRISGKGGVFMCVLFHTMFNAASPLFGTMTMTWAGTIAANAALVLISICTVAIYDRIAGDAGSAIGLNGQRLQ</sequence>
<dbReference type="Proteomes" id="UP001631969">
    <property type="component" value="Unassembled WGS sequence"/>
</dbReference>
<gene>
    <name evidence="1" type="ORF">ACI1P1_00145</name>
</gene>
<keyword evidence="1" id="KW-0378">Hydrolase</keyword>
<comment type="caution">
    <text evidence="1">The sequence shown here is derived from an EMBL/GenBank/DDBJ whole genome shotgun (WGS) entry which is preliminary data.</text>
</comment>
<accession>A0ACC7NRT1</accession>
<organism evidence="1 2">
    <name type="scientific">Paenibacillus mesotrionivorans</name>
    <dbReference type="NCBI Taxonomy" id="3160968"/>
    <lineage>
        <taxon>Bacteria</taxon>
        <taxon>Bacillati</taxon>
        <taxon>Bacillota</taxon>
        <taxon>Bacilli</taxon>
        <taxon>Bacillales</taxon>
        <taxon>Paenibacillaceae</taxon>
        <taxon>Paenibacillus</taxon>
    </lineage>
</organism>
<evidence type="ECO:0000313" key="2">
    <source>
        <dbReference type="Proteomes" id="UP001631969"/>
    </source>
</evidence>
<keyword evidence="2" id="KW-1185">Reference proteome</keyword>
<evidence type="ECO:0000313" key="1">
    <source>
        <dbReference type="EMBL" id="MFM9326695.1"/>
    </source>
</evidence>
<dbReference type="EC" id="3.4.-.-" evidence="1"/>